<proteinExistence type="predicted"/>
<dbReference type="AlphaFoldDB" id="A0A4R8QSM1"/>
<keyword evidence="3" id="KW-1185">Reference proteome</keyword>
<evidence type="ECO:0000313" key="3">
    <source>
        <dbReference type="Proteomes" id="UP000295703"/>
    </source>
</evidence>
<reference evidence="2 3" key="1">
    <citation type="submission" date="2018-12" db="EMBL/GenBank/DDBJ databases">
        <title>Genome sequence and assembly of Colletotrichum trifolii.</title>
        <authorList>
            <person name="Gan P."/>
            <person name="Shirasu K."/>
        </authorList>
    </citation>
    <scope>NUCLEOTIDE SEQUENCE [LARGE SCALE GENOMIC DNA]</scope>
    <source>
        <strain evidence="2 3">543-2</strain>
    </source>
</reference>
<feature type="chain" id="PRO_5020664195" evidence="1">
    <location>
        <begin position="21"/>
        <end position="58"/>
    </location>
</feature>
<dbReference type="Proteomes" id="UP000295703">
    <property type="component" value="Unassembled WGS sequence"/>
</dbReference>
<comment type="caution">
    <text evidence="2">The sequence shown here is derived from an EMBL/GenBank/DDBJ whole genome shotgun (WGS) entry which is preliminary data.</text>
</comment>
<dbReference type="EMBL" id="RYZW01000109">
    <property type="protein sequence ID" value="TDZ47001.1"/>
    <property type="molecule type" value="Genomic_DNA"/>
</dbReference>
<evidence type="ECO:0000313" key="2">
    <source>
        <dbReference type="EMBL" id="TDZ47001.1"/>
    </source>
</evidence>
<name>A0A4R8QSM1_COLTR</name>
<accession>A0A4R8QSM1</accession>
<gene>
    <name evidence="2" type="ORF">CTRI78_v008753</name>
</gene>
<sequence>MQPSSFFAVAVAMMASMVAATPTPAGSDPNPPCPTGYTCWAPRSDGGCDSCKPSSRGP</sequence>
<evidence type="ECO:0000256" key="1">
    <source>
        <dbReference type="SAM" id="SignalP"/>
    </source>
</evidence>
<protein>
    <submittedName>
        <fullName evidence="2">Uncharacterized protein</fullName>
    </submittedName>
</protein>
<feature type="signal peptide" evidence="1">
    <location>
        <begin position="1"/>
        <end position="20"/>
    </location>
</feature>
<keyword evidence="1" id="KW-0732">Signal</keyword>
<organism evidence="2 3">
    <name type="scientific">Colletotrichum trifolii</name>
    <dbReference type="NCBI Taxonomy" id="5466"/>
    <lineage>
        <taxon>Eukaryota</taxon>
        <taxon>Fungi</taxon>
        <taxon>Dikarya</taxon>
        <taxon>Ascomycota</taxon>
        <taxon>Pezizomycotina</taxon>
        <taxon>Sordariomycetes</taxon>
        <taxon>Hypocreomycetidae</taxon>
        <taxon>Glomerellales</taxon>
        <taxon>Glomerellaceae</taxon>
        <taxon>Colletotrichum</taxon>
        <taxon>Colletotrichum orbiculare species complex</taxon>
    </lineage>
</organism>